<dbReference type="PANTHER" id="PTHR42788">
    <property type="entry name" value="TAURINE IMPORT ATP-BINDING PROTEIN-RELATED"/>
    <property type="match status" value="1"/>
</dbReference>
<keyword evidence="3 5" id="KW-0067">ATP-binding</keyword>
<dbReference type="GO" id="GO:0016887">
    <property type="term" value="F:ATP hydrolysis activity"/>
    <property type="evidence" value="ECO:0007669"/>
    <property type="project" value="InterPro"/>
</dbReference>
<dbReference type="SMART" id="SM00382">
    <property type="entry name" value="AAA"/>
    <property type="match status" value="1"/>
</dbReference>
<dbReference type="InterPro" id="IPR003439">
    <property type="entry name" value="ABC_transporter-like_ATP-bd"/>
</dbReference>
<name>A0A935CCD9_9MICO</name>
<dbReference type="Gene3D" id="3.40.50.300">
    <property type="entry name" value="P-loop containing nucleotide triphosphate hydrolases"/>
    <property type="match status" value="1"/>
</dbReference>
<protein>
    <submittedName>
        <fullName evidence="5">ATP-binding cassette domain-containing protein</fullName>
    </submittedName>
</protein>
<dbReference type="PROSITE" id="PS50893">
    <property type="entry name" value="ABC_TRANSPORTER_2"/>
    <property type="match status" value="1"/>
</dbReference>
<dbReference type="Pfam" id="PF00005">
    <property type="entry name" value="ABC_tran"/>
    <property type="match status" value="1"/>
</dbReference>
<organism evidence="5 6">
    <name type="scientific">Candidatus Phosphoribacter hodrii</name>
    <dbReference type="NCBI Taxonomy" id="2953743"/>
    <lineage>
        <taxon>Bacteria</taxon>
        <taxon>Bacillati</taxon>
        <taxon>Actinomycetota</taxon>
        <taxon>Actinomycetes</taxon>
        <taxon>Micrococcales</taxon>
        <taxon>Dermatophilaceae</taxon>
        <taxon>Candidatus Phosphoribacter</taxon>
    </lineage>
</organism>
<dbReference type="PANTHER" id="PTHR42788:SF19">
    <property type="entry name" value="ALIPHATIC SULFONATES IMPORT ATP-BINDING PROTEIN SSUB 2"/>
    <property type="match status" value="1"/>
</dbReference>
<gene>
    <name evidence="5" type="ORF">IPF40_01710</name>
</gene>
<comment type="caution">
    <text evidence="5">The sequence shown here is derived from an EMBL/GenBank/DDBJ whole genome shotgun (WGS) entry which is preliminary data.</text>
</comment>
<dbReference type="InterPro" id="IPR050166">
    <property type="entry name" value="ABC_transporter_ATP-bind"/>
</dbReference>
<dbReference type="AlphaFoldDB" id="A0A935CCD9"/>
<accession>A0A935CCD9</accession>
<dbReference type="EMBL" id="JADIXZ010000001">
    <property type="protein sequence ID" value="MBK6299808.1"/>
    <property type="molecule type" value="Genomic_DNA"/>
</dbReference>
<dbReference type="InterPro" id="IPR027417">
    <property type="entry name" value="P-loop_NTPase"/>
</dbReference>
<reference evidence="5 6" key="1">
    <citation type="submission" date="2020-10" db="EMBL/GenBank/DDBJ databases">
        <title>Connecting structure to function with the recovery of over 1000 high-quality activated sludge metagenome-assembled genomes encoding full-length rRNA genes using long-read sequencing.</title>
        <authorList>
            <person name="Singleton C.M."/>
            <person name="Petriglieri F."/>
            <person name="Kristensen J.M."/>
            <person name="Kirkegaard R.H."/>
            <person name="Michaelsen T.Y."/>
            <person name="Andersen M.H."/>
            <person name="Karst S.M."/>
            <person name="Dueholm M.S."/>
            <person name="Nielsen P.H."/>
            <person name="Albertsen M."/>
        </authorList>
    </citation>
    <scope>NUCLEOTIDE SEQUENCE [LARGE SCALE GENOMIC DNA]</scope>
    <source>
        <strain evidence="5">AalE_18-Q3-R2-46_BAT3C.188</strain>
    </source>
</reference>
<evidence type="ECO:0000313" key="6">
    <source>
        <dbReference type="Proteomes" id="UP000718281"/>
    </source>
</evidence>
<keyword evidence="2" id="KW-0547">Nucleotide-binding</keyword>
<evidence type="ECO:0000313" key="5">
    <source>
        <dbReference type="EMBL" id="MBK6299808.1"/>
    </source>
</evidence>
<dbReference type="InterPro" id="IPR003593">
    <property type="entry name" value="AAA+_ATPase"/>
</dbReference>
<evidence type="ECO:0000256" key="1">
    <source>
        <dbReference type="ARBA" id="ARBA00022448"/>
    </source>
</evidence>
<evidence type="ECO:0000256" key="2">
    <source>
        <dbReference type="ARBA" id="ARBA00022741"/>
    </source>
</evidence>
<sequence>MHVSLAGVGHRFPGRPPLFADVSDDLQPAHVYALTGPSGSGKSTLLGIIAGWIDPTSGTVGRDGIRSVQWVFQSPYGVPGRSALDHVTLPLLARGLSRADAEPVARGLLDDMGLKHREHSPFRHLSGGEGQRLMIARALAAKPDLLLLDEPTAALDHRTAEEVIDVVSALARRDCIVVIATHDPRVQARCSDHISLADAS</sequence>
<dbReference type="GO" id="GO:0005524">
    <property type="term" value="F:ATP binding"/>
    <property type="evidence" value="ECO:0007669"/>
    <property type="project" value="UniProtKB-KW"/>
</dbReference>
<proteinExistence type="predicted"/>
<evidence type="ECO:0000256" key="3">
    <source>
        <dbReference type="ARBA" id="ARBA00022840"/>
    </source>
</evidence>
<feature type="domain" description="ABC transporter" evidence="4">
    <location>
        <begin position="3"/>
        <end position="200"/>
    </location>
</feature>
<dbReference type="Proteomes" id="UP000718281">
    <property type="component" value="Unassembled WGS sequence"/>
</dbReference>
<dbReference type="SUPFAM" id="SSF52540">
    <property type="entry name" value="P-loop containing nucleoside triphosphate hydrolases"/>
    <property type="match status" value="1"/>
</dbReference>
<evidence type="ECO:0000259" key="4">
    <source>
        <dbReference type="PROSITE" id="PS50893"/>
    </source>
</evidence>
<keyword evidence="1" id="KW-0813">Transport</keyword>